<dbReference type="SUPFAM" id="SSF57716">
    <property type="entry name" value="Glucocorticoid receptor-like (DNA-binding domain)"/>
    <property type="match status" value="1"/>
</dbReference>
<feature type="compositionally biased region" description="Polar residues" evidence="3">
    <location>
        <begin position="395"/>
        <end position="410"/>
    </location>
</feature>
<keyword evidence="1" id="KW-0539">Nucleus</keyword>
<keyword evidence="2" id="KW-0479">Metal-binding</keyword>
<evidence type="ECO:0000313" key="6">
    <source>
        <dbReference type="Proteomes" id="UP001444071"/>
    </source>
</evidence>
<evidence type="ECO:0000256" key="2">
    <source>
        <dbReference type="PROSITE-ProRule" id="PRU00094"/>
    </source>
</evidence>
<dbReference type="SMART" id="SM00401">
    <property type="entry name" value="ZnF_GATA"/>
    <property type="match status" value="1"/>
</dbReference>
<evidence type="ECO:0000256" key="1">
    <source>
        <dbReference type="ARBA" id="ARBA00023242"/>
    </source>
</evidence>
<keyword evidence="2" id="KW-0863">Zinc-finger</keyword>
<dbReference type="InterPro" id="IPR000679">
    <property type="entry name" value="Znf_GATA"/>
</dbReference>
<dbReference type="Pfam" id="PF00320">
    <property type="entry name" value="GATA"/>
    <property type="match status" value="1"/>
</dbReference>
<dbReference type="PANTHER" id="PTHR47341:SF1">
    <property type="entry name" value="GATA-TYPE ZINC FINGER PROTEIN 1"/>
    <property type="match status" value="1"/>
</dbReference>
<dbReference type="PROSITE" id="PS50114">
    <property type="entry name" value="GATA_ZN_FINGER_2"/>
    <property type="match status" value="1"/>
</dbReference>
<organism evidence="5 6">
    <name type="scientific">Xenotaenia resolanae</name>
    <dbReference type="NCBI Taxonomy" id="208358"/>
    <lineage>
        <taxon>Eukaryota</taxon>
        <taxon>Metazoa</taxon>
        <taxon>Chordata</taxon>
        <taxon>Craniata</taxon>
        <taxon>Vertebrata</taxon>
        <taxon>Euteleostomi</taxon>
        <taxon>Actinopterygii</taxon>
        <taxon>Neopterygii</taxon>
        <taxon>Teleostei</taxon>
        <taxon>Neoteleostei</taxon>
        <taxon>Acanthomorphata</taxon>
        <taxon>Ovalentaria</taxon>
        <taxon>Atherinomorphae</taxon>
        <taxon>Cyprinodontiformes</taxon>
        <taxon>Goodeidae</taxon>
        <taxon>Xenotaenia</taxon>
    </lineage>
</organism>
<protein>
    <recommendedName>
        <fullName evidence="4">GATA-type domain-containing protein</fullName>
    </recommendedName>
</protein>
<sequence>LIHSSVLNWAEFHTNKSTDKHFRAICTIQVAHYFRHWHSMSTEPGTEAAFMQDNQSKVEHIDSHSALFYLFHEVSKLAAPTHSSLLDTNPPFKKPNEVSNNSCITEKEEQATCSSLADPLVVKDRAAHLFQSSCGSHRHSLCCMIPFDHMKNVIEEGHSSNASTLCDPHGEWNSPWKVLSLINLHCERLLHEKDVQEPSFSLGFSSSRVKHLNATFKTAAPGVTKGGITEDGLDRTSGRSLQPCEGQRYPASARTVEDLKVDSSEEVVPDAGEGCSRQMLTTEKMAPLTIALYKCGSAVTLKPPQGYREKSTVAKHLELIQECKRDCFFTEKDHLNVPLPENALQQMHTPGIFSNAQLTFSPAYMECIDLPKPPLALDHNGNVTLSTKLPPASADQLSSQSGSFLSNTAGSHQSSSGQYKLFSASKFECCPTTQDQNHPAASSSCNFSSATSSEFWRVRNGEKDQLSTNKCKTRTRRKQPHPSRSADIQDPDFRGVAFRIATDLDYNREQGRLLITSKYSKGLCKTVRKPKLRTRPSQKSAKTISSDEENDHTTNINKGKVCASCCTRKTPMWRDAEDGTPLCNACGIRYKKYRVRCVKCWHIPRKEGNSNLLCIRCGNFVKLTSAQRKHPS</sequence>
<feature type="compositionally biased region" description="Basic residues" evidence="3">
    <location>
        <begin position="471"/>
        <end position="481"/>
    </location>
</feature>
<feature type="non-terminal residue" evidence="5">
    <location>
        <position position="1"/>
    </location>
</feature>
<feature type="domain" description="GATA-type" evidence="4">
    <location>
        <begin position="556"/>
        <end position="591"/>
    </location>
</feature>
<comment type="caution">
    <text evidence="5">The sequence shown here is derived from an EMBL/GenBank/DDBJ whole genome shotgun (WGS) entry which is preliminary data.</text>
</comment>
<feature type="region of interest" description="Disordered" evidence="3">
    <location>
        <begin position="387"/>
        <end position="410"/>
    </location>
</feature>
<keyword evidence="6" id="KW-1185">Reference proteome</keyword>
<feature type="region of interest" description="Disordered" evidence="3">
    <location>
        <begin position="462"/>
        <end position="490"/>
    </location>
</feature>
<name>A0ABV0W7N2_9TELE</name>
<proteinExistence type="predicted"/>
<dbReference type="PANTHER" id="PTHR47341">
    <property type="entry name" value="GATA-TYPE ZINC FINGER PROTEIN 1"/>
    <property type="match status" value="1"/>
</dbReference>
<dbReference type="Proteomes" id="UP001444071">
    <property type="component" value="Unassembled WGS sequence"/>
</dbReference>
<evidence type="ECO:0000259" key="4">
    <source>
        <dbReference type="PROSITE" id="PS50114"/>
    </source>
</evidence>
<accession>A0ABV0W7N2</accession>
<dbReference type="InterPro" id="IPR013088">
    <property type="entry name" value="Znf_NHR/GATA"/>
</dbReference>
<dbReference type="EMBL" id="JAHRIM010031483">
    <property type="protein sequence ID" value="MEQ2265124.1"/>
    <property type="molecule type" value="Genomic_DNA"/>
</dbReference>
<evidence type="ECO:0000256" key="3">
    <source>
        <dbReference type="SAM" id="MobiDB-lite"/>
    </source>
</evidence>
<evidence type="ECO:0000313" key="5">
    <source>
        <dbReference type="EMBL" id="MEQ2265124.1"/>
    </source>
</evidence>
<dbReference type="CDD" id="cd00202">
    <property type="entry name" value="ZnF_GATA"/>
    <property type="match status" value="1"/>
</dbReference>
<gene>
    <name evidence="5" type="ORF">XENORESO_002631</name>
</gene>
<feature type="region of interest" description="Disordered" evidence="3">
    <location>
        <begin position="530"/>
        <end position="552"/>
    </location>
</feature>
<keyword evidence="2" id="KW-0862">Zinc</keyword>
<dbReference type="InterPro" id="IPR053116">
    <property type="entry name" value="GATA-type_Znf_Regulator"/>
</dbReference>
<reference evidence="5 6" key="1">
    <citation type="submission" date="2021-06" db="EMBL/GenBank/DDBJ databases">
        <authorList>
            <person name="Palmer J.M."/>
        </authorList>
    </citation>
    <scope>NUCLEOTIDE SEQUENCE [LARGE SCALE GENOMIC DNA]</scope>
    <source>
        <strain evidence="5 6">XR_2019</strain>
        <tissue evidence="5">Muscle</tissue>
    </source>
</reference>
<dbReference type="Gene3D" id="3.30.50.10">
    <property type="entry name" value="Erythroid Transcription Factor GATA-1, subunit A"/>
    <property type="match status" value="1"/>
</dbReference>